<protein>
    <submittedName>
        <fullName evidence="2">Uncharacterized protein</fullName>
    </submittedName>
</protein>
<feature type="transmembrane region" description="Helical" evidence="1">
    <location>
        <begin position="58"/>
        <end position="77"/>
    </location>
</feature>
<keyword evidence="3" id="KW-1185">Reference proteome</keyword>
<organism evidence="2 3">
    <name type="scientific">Streptacidiphilus pinicola</name>
    <dbReference type="NCBI Taxonomy" id="2219663"/>
    <lineage>
        <taxon>Bacteria</taxon>
        <taxon>Bacillati</taxon>
        <taxon>Actinomycetota</taxon>
        <taxon>Actinomycetes</taxon>
        <taxon>Kitasatosporales</taxon>
        <taxon>Streptomycetaceae</taxon>
        <taxon>Streptacidiphilus</taxon>
    </lineage>
</organism>
<dbReference type="AlphaFoldDB" id="A0A2X0II21"/>
<keyword evidence="1" id="KW-0812">Transmembrane</keyword>
<evidence type="ECO:0000256" key="1">
    <source>
        <dbReference type="SAM" id="Phobius"/>
    </source>
</evidence>
<sequence>MGRRHLTITAVAAGIGTALTLAVAPYATSGSSSASHFHASASSSTAFAPAGSVRPDGTPYAVGGAGCLLVGAALVVARRRTQA</sequence>
<gene>
    <name evidence="2" type="ORF">DN069_18370</name>
</gene>
<dbReference type="Proteomes" id="UP000248889">
    <property type="component" value="Unassembled WGS sequence"/>
</dbReference>
<comment type="caution">
    <text evidence="2">The sequence shown here is derived from an EMBL/GenBank/DDBJ whole genome shotgun (WGS) entry which is preliminary data.</text>
</comment>
<keyword evidence="1" id="KW-1133">Transmembrane helix</keyword>
<dbReference type="RefSeq" id="WP_111502110.1">
    <property type="nucleotide sequence ID" value="NZ_QKYN01000070.1"/>
</dbReference>
<evidence type="ECO:0000313" key="2">
    <source>
        <dbReference type="EMBL" id="RAG84217.1"/>
    </source>
</evidence>
<keyword evidence="1" id="KW-0472">Membrane</keyword>
<proteinExistence type="predicted"/>
<reference evidence="2 3" key="1">
    <citation type="submission" date="2018-06" db="EMBL/GenBank/DDBJ databases">
        <title>Streptacidiphilus pinicola sp. nov., isolated from pine grove soil.</title>
        <authorList>
            <person name="Roh S.G."/>
            <person name="Park S."/>
            <person name="Kim M.-K."/>
            <person name="Yun B.-R."/>
            <person name="Park J."/>
            <person name="Kim M.J."/>
            <person name="Kim Y.S."/>
            <person name="Kim S.B."/>
        </authorList>
    </citation>
    <scope>NUCLEOTIDE SEQUENCE [LARGE SCALE GENOMIC DNA]</scope>
    <source>
        <strain evidence="2 3">MMS16-CNU450</strain>
    </source>
</reference>
<name>A0A2X0II21_9ACTN</name>
<accession>A0A2X0II21</accession>
<evidence type="ECO:0000313" key="3">
    <source>
        <dbReference type="Proteomes" id="UP000248889"/>
    </source>
</evidence>
<dbReference type="EMBL" id="QKYN01000070">
    <property type="protein sequence ID" value="RAG84217.1"/>
    <property type="molecule type" value="Genomic_DNA"/>
</dbReference>